<proteinExistence type="predicted"/>
<dbReference type="AlphaFoldDB" id="A0A7S1XQ72"/>
<dbReference type="Gene3D" id="1.10.443.20">
    <property type="entry name" value="Centromere DNA-binding protein complex CBF3 subunit, domain 2"/>
    <property type="match status" value="1"/>
</dbReference>
<protein>
    <submittedName>
        <fullName evidence="2">Uncharacterized protein</fullName>
    </submittedName>
</protein>
<dbReference type="GO" id="GO:0003677">
    <property type="term" value="F:DNA binding"/>
    <property type="evidence" value="ECO:0007669"/>
    <property type="project" value="InterPro"/>
</dbReference>
<dbReference type="InterPro" id="IPR038279">
    <property type="entry name" value="Ndc10_dom2_sf"/>
</dbReference>
<accession>A0A7S1XQ72</accession>
<sequence length="385" mass="43936">MHDNFNKMYAATGVHWKKVTHVRSWAIPLLDAQGVGREHITRMTKRELTALDKAYMEGACAHAMHGAAGFQQHEYYELPRAAIEVPDALRDAVFGEQLGLWRAARDAEGDEDEREKKESFVELVEWFSVVLLQDSLVEGMADRRGMFAELPGYAQWRAAVLGDAEFFEEESKKCKPLPPGVHKILAEVRARWGNEQLRRLKADGRKRENRATAKIRSQLQQQVAETAKVKRQLAKVRSQLQELRQLLVGDDAAALALQAEAAPPEEEAGQQEAPQDEVEQQEAQQEEVAVESLSKSLSIAHVVDEWHQRGLARFEGHGKRSRWKPANTNAFSRKKYLVHVSRRRGVEEMDRERVEMGQTVPMYWKYLKELQVSCPCRVCVGKKMM</sequence>
<feature type="compositionally biased region" description="Acidic residues" evidence="1">
    <location>
        <begin position="263"/>
        <end position="286"/>
    </location>
</feature>
<name>A0A7S1XQ72_9STRA</name>
<gene>
    <name evidence="2" type="ORF">PPAR1163_LOCUS9831</name>
</gene>
<evidence type="ECO:0000313" key="2">
    <source>
        <dbReference type="EMBL" id="CAD9251469.1"/>
    </source>
</evidence>
<evidence type="ECO:0000256" key="1">
    <source>
        <dbReference type="SAM" id="MobiDB-lite"/>
    </source>
</evidence>
<organism evidence="2">
    <name type="scientific">Phaeomonas parva</name>
    <dbReference type="NCBI Taxonomy" id="124430"/>
    <lineage>
        <taxon>Eukaryota</taxon>
        <taxon>Sar</taxon>
        <taxon>Stramenopiles</taxon>
        <taxon>Ochrophyta</taxon>
        <taxon>Pinguiophyceae</taxon>
        <taxon>Pinguiochrysidales</taxon>
        <taxon>Pinguiochrysidaceae</taxon>
        <taxon>Phaeomonas</taxon>
    </lineage>
</organism>
<feature type="region of interest" description="Disordered" evidence="1">
    <location>
        <begin position="261"/>
        <end position="286"/>
    </location>
</feature>
<reference evidence="2" key="1">
    <citation type="submission" date="2021-01" db="EMBL/GenBank/DDBJ databases">
        <authorList>
            <person name="Corre E."/>
            <person name="Pelletier E."/>
            <person name="Niang G."/>
            <person name="Scheremetjew M."/>
            <person name="Finn R."/>
            <person name="Kale V."/>
            <person name="Holt S."/>
            <person name="Cochrane G."/>
            <person name="Meng A."/>
            <person name="Brown T."/>
            <person name="Cohen L."/>
        </authorList>
    </citation>
    <scope>NUCLEOTIDE SEQUENCE</scope>
    <source>
        <strain evidence="2">CCMP2877</strain>
    </source>
</reference>
<dbReference type="EMBL" id="HBGJ01015281">
    <property type="protein sequence ID" value="CAD9251469.1"/>
    <property type="molecule type" value="Transcribed_RNA"/>
</dbReference>